<keyword evidence="2" id="KW-1185">Reference proteome</keyword>
<protein>
    <submittedName>
        <fullName evidence="1">Uncharacterized protein</fullName>
    </submittedName>
</protein>
<reference evidence="1 2" key="1">
    <citation type="submission" date="2012-06" db="EMBL/GenBank/DDBJ databases">
        <title>Finished chromosome of genome of Oscillatoria acuminata PCC 6304.</title>
        <authorList>
            <consortium name="US DOE Joint Genome Institute"/>
            <person name="Gugger M."/>
            <person name="Coursin T."/>
            <person name="Rippka R."/>
            <person name="Tandeau De Marsac N."/>
            <person name="Huntemann M."/>
            <person name="Wei C.-L."/>
            <person name="Han J."/>
            <person name="Detter J.C."/>
            <person name="Han C."/>
            <person name="Tapia R."/>
            <person name="Davenport K."/>
            <person name="Daligault H."/>
            <person name="Erkkila T."/>
            <person name="Gu W."/>
            <person name="Munk A.C.C."/>
            <person name="Teshima H."/>
            <person name="Xu Y."/>
            <person name="Chain P."/>
            <person name="Chen A."/>
            <person name="Krypides N."/>
            <person name="Mavromatis K."/>
            <person name="Markowitz V."/>
            <person name="Szeto E."/>
            <person name="Ivanova N."/>
            <person name="Mikhailova N."/>
            <person name="Ovchinnikova G."/>
            <person name="Pagani I."/>
            <person name="Pati A."/>
            <person name="Goodwin L."/>
            <person name="Peters L."/>
            <person name="Pitluck S."/>
            <person name="Woyke T."/>
            <person name="Kerfeld C."/>
        </authorList>
    </citation>
    <scope>NUCLEOTIDE SEQUENCE [LARGE SCALE GENOMIC DNA]</scope>
    <source>
        <strain evidence="1 2">PCC 6304</strain>
    </source>
</reference>
<dbReference type="RefSeq" id="WP_015149832.1">
    <property type="nucleotide sequence ID" value="NC_019693.1"/>
</dbReference>
<name>K9TKY6_9CYAN</name>
<accession>K9TKY6</accession>
<sequence>MNWGRRLELLLQSFLLGICPDDRPGVIPPEVLRNSWKEYLFTPTLPMELSVQCPFGRVCILIPCTRDPDTMIVTDILPLTVLDVNRQTYKQLKLALSLNLRRQIFVAVCDDLPLRNRLAKGLAADLKADSGRGESQENGGGKTRQSEYPRLVSLELNLQDPNPVAQIEAWISRHPLPDQRSPLPVFQVLGLEKLTKASPAVQWSFLADLDASEGRLSDPGDRLFSCSILLWVSRPWGRTIAQSAPQFWHCRTGLFEFEGEPTPVAPSPEYSQTTLEASSVIPRLPQENTPPRQLLPLEQSRLETESDYLPLKTPTPLLTAPISPISLYPPIPPISPIPPIPPQTSSKAGGISLGHC</sequence>
<proteinExistence type="predicted"/>
<dbReference type="InParanoid" id="K9TKY6"/>
<evidence type="ECO:0000313" key="2">
    <source>
        <dbReference type="Proteomes" id="UP000010367"/>
    </source>
</evidence>
<gene>
    <name evidence="1" type="ORF">Oscil6304_3642</name>
</gene>
<dbReference type="EMBL" id="CP003607">
    <property type="protein sequence ID" value="AFY83205.1"/>
    <property type="molecule type" value="Genomic_DNA"/>
</dbReference>
<organism evidence="1 2">
    <name type="scientific">Oscillatoria acuminata PCC 6304</name>
    <dbReference type="NCBI Taxonomy" id="56110"/>
    <lineage>
        <taxon>Bacteria</taxon>
        <taxon>Bacillati</taxon>
        <taxon>Cyanobacteriota</taxon>
        <taxon>Cyanophyceae</taxon>
        <taxon>Oscillatoriophycideae</taxon>
        <taxon>Oscillatoriales</taxon>
        <taxon>Oscillatoriaceae</taxon>
        <taxon>Oscillatoria</taxon>
    </lineage>
</organism>
<dbReference type="STRING" id="56110.Oscil6304_3642"/>
<dbReference type="KEGG" id="oac:Oscil6304_3642"/>
<dbReference type="PATRIC" id="fig|56110.3.peg.4384"/>
<dbReference type="Proteomes" id="UP000010367">
    <property type="component" value="Chromosome"/>
</dbReference>
<dbReference type="HOGENOM" id="CLU_778106_0_0_3"/>
<evidence type="ECO:0000313" key="1">
    <source>
        <dbReference type="EMBL" id="AFY83205.1"/>
    </source>
</evidence>
<dbReference type="AlphaFoldDB" id="K9TKY6"/>
<dbReference type="eggNOG" id="COG0457">
    <property type="taxonomic scope" value="Bacteria"/>
</dbReference>